<keyword evidence="3" id="KW-0238">DNA-binding</keyword>
<keyword evidence="3" id="KW-0371">Homeobox</keyword>
<dbReference type="GeneID" id="31014116"/>
<feature type="compositionally biased region" description="Polar residues" evidence="1">
    <location>
        <begin position="114"/>
        <end position="128"/>
    </location>
</feature>
<feature type="region of interest" description="Disordered" evidence="1">
    <location>
        <begin position="307"/>
        <end position="327"/>
    </location>
</feature>
<dbReference type="RefSeq" id="XP_020129882.1">
    <property type="nucleotide sequence ID" value="XM_020273855.1"/>
</dbReference>
<gene>
    <name evidence="3" type="ORF">BKCO1_2900092</name>
</gene>
<feature type="region of interest" description="Disordered" evidence="1">
    <location>
        <begin position="108"/>
        <end position="132"/>
    </location>
</feature>
<protein>
    <submittedName>
        <fullName evidence="3">Bel1-like homeodomain protein 8</fullName>
    </submittedName>
</protein>
<accession>A0A1J9QX79</accession>
<evidence type="ECO:0000313" key="4">
    <source>
        <dbReference type="Proteomes" id="UP000183809"/>
    </source>
</evidence>
<feature type="domain" description="Cyclic nucleotide-binding" evidence="2">
    <location>
        <begin position="347"/>
        <end position="429"/>
    </location>
</feature>
<evidence type="ECO:0000259" key="2">
    <source>
        <dbReference type="PROSITE" id="PS50042"/>
    </source>
</evidence>
<dbReference type="InterPro" id="IPR000595">
    <property type="entry name" value="cNMP-bd_dom"/>
</dbReference>
<sequence>MPSAISVQNVQPPLGVEIVHVTSVILTMELSSSSEQKSRATRGTRDMDLRALRPVTDQPEDMEFPMADDVQTATMQEQAMLLDSIRGTMADAPFPTGDELLHMNPPTAIPQRIDSGTASADDQLSKGNAEQHELRQPILELIDSTLRTAICEKPPRLPSGVKITRDDVTKLAAVFPALWRPNYLKLVSERAPFLPTIAHALSRSLPSNARSASLKRKAAGLPGRYLPGAARPGPSSPADVQLCKGADSVYEAASIGLWNLLQRSHFDAGTGGRLKPLVIHPSNIATGGLREADEMLFEISEWQGGSDPFAGLDDSGNSHNPSPDQLPEHGLLWECDSEYVEKDRSSLFETMEVPLENNDILPVFDESYTDEQMLLDTGDVVELVRGVASGTVPDAHSLPARSRHQVSTACERDTMGETLLLENAERTETPTPADAYDCVLAEPEMLFDADI</sequence>
<evidence type="ECO:0000256" key="1">
    <source>
        <dbReference type="SAM" id="MobiDB-lite"/>
    </source>
</evidence>
<keyword evidence="4" id="KW-1185">Reference proteome</keyword>
<comment type="caution">
    <text evidence="3">The sequence shown here is derived from an EMBL/GenBank/DDBJ whole genome shotgun (WGS) entry which is preliminary data.</text>
</comment>
<proteinExistence type="predicted"/>
<reference evidence="3 4" key="1">
    <citation type="submission" date="2016-10" db="EMBL/GenBank/DDBJ databases">
        <title>Proteomics and genomics reveal pathogen-plant mechanisms compatible with a hemibiotrophic lifestyle of Diplodia corticola.</title>
        <authorList>
            <person name="Fernandes I."/>
            <person name="De Jonge R."/>
            <person name="Van De Peer Y."/>
            <person name="Devreese B."/>
            <person name="Alves A."/>
            <person name="Esteves A.C."/>
        </authorList>
    </citation>
    <scope>NUCLEOTIDE SEQUENCE [LARGE SCALE GENOMIC DNA]</scope>
    <source>
        <strain evidence="3 4">CBS 112549</strain>
    </source>
</reference>
<dbReference type="PROSITE" id="PS50042">
    <property type="entry name" value="CNMP_BINDING_3"/>
    <property type="match status" value="1"/>
</dbReference>
<dbReference type="AlphaFoldDB" id="A0A1J9QX79"/>
<dbReference type="STRING" id="236234.A0A1J9QX79"/>
<dbReference type="Proteomes" id="UP000183809">
    <property type="component" value="Unassembled WGS sequence"/>
</dbReference>
<dbReference type="EMBL" id="MNUE01000029">
    <property type="protein sequence ID" value="OJD33622.1"/>
    <property type="molecule type" value="Genomic_DNA"/>
</dbReference>
<dbReference type="OrthoDB" id="4187154at2759"/>
<name>A0A1J9QX79_9PEZI</name>
<evidence type="ECO:0000313" key="3">
    <source>
        <dbReference type="EMBL" id="OJD33622.1"/>
    </source>
</evidence>
<dbReference type="GO" id="GO:0003677">
    <property type="term" value="F:DNA binding"/>
    <property type="evidence" value="ECO:0007669"/>
    <property type="project" value="UniProtKB-KW"/>
</dbReference>
<organism evidence="3 4">
    <name type="scientific">Diplodia corticola</name>
    <dbReference type="NCBI Taxonomy" id="236234"/>
    <lineage>
        <taxon>Eukaryota</taxon>
        <taxon>Fungi</taxon>
        <taxon>Dikarya</taxon>
        <taxon>Ascomycota</taxon>
        <taxon>Pezizomycotina</taxon>
        <taxon>Dothideomycetes</taxon>
        <taxon>Dothideomycetes incertae sedis</taxon>
        <taxon>Botryosphaeriales</taxon>
        <taxon>Botryosphaeriaceae</taxon>
        <taxon>Diplodia</taxon>
    </lineage>
</organism>